<dbReference type="InterPro" id="IPR036821">
    <property type="entry name" value="Peptide_deformylase_sf"/>
</dbReference>
<feature type="binding site" evidence="2">
    <location>
        <position position="88"/>
    </location>
    <ligand>
        <name>Fe cation</name>
        <dbReference type="ChEBI" id="CHEBI:24875"/>
    </ligand>
</feature>
<feature type="binding site" evidence="2">
    <location>
        <position position="130"/>
    </location>
    <ligand>
        <name>Fe cation</name>
        <dbReference type="ChEBI" id="CHEBI:24875"/>
    </ligand>
</feature>
<dbReference type="Pfam" id="PF01327">
    <property type="entry name" value="Pep_deformylase"/>
    <property type="match status" value="1"/>
</dbReference>
<dbReference type="AlphaFoldDB" id="A0A1G2Q4P7"/>
<accession>A0A1G2Q4P7</accession>
<sequence>MLPLIITPNEILRAVAKPAILPPTEEEIKLAQGLIEAMKHYHGIGLAAPQVNVSTRLIVVATAGEPTVYFNPEISKNSWRKIEMEEGCLSIPGVFGLVKRPARVLAKYFNLSGQEKEEWLDGMVARIYQHEVDHLNGILFTDKATKLISGQELLAQYGLG</sequence>
<dbReference type="Proteomes" id="UP000178199">
    <property type="component" value="Unassembled WGS sequence"/>
</dbReference>
<keyword evidence="2" id="KW-0408">Iron</keyword>
<dbReference type="EMBL" id="MHTD01000048">
    <property type="protein sequence ID" value="OHA54989.1"/>
    <property type="molecule type" value="Genomic_DNA"/>
</dbReference>
<dbReference type="PANTHER" id="PTHR10458:SF22">
    <property type="entry name" value="PEPTIDE DEFORMYLASE"/>
    <property type="match status" value="1"/>
</dbReference>
<name>A0A1G2Q4P7_9BACT</name>
<dbReference type="Gene3D" id="3.90.45.10">
    <property type="entry name" value="Peptide deformylase"/>
    <property type="match status" value="1"/>
</dbReference>
<dbReference type="GO" id="GO:0042586">
    <property type="term" value="F:peptide deformylase activity"/>
    <property type="evidence" value="ECO:0007669"/>
    <property type="project" value="UniProtKB-UniRule"/>
</dbReference>
<comment type="caution">
    <text evidence="3">The sequence shown here is derived from an EMBL/GenBank/DDBJ whole genome shotgun (WGS) entry which is preliminary data.</text>
</comment>
<evidence type="ECO:0000256" key="1">
    <source>
        <dbReference type="ARBA" id="ARBA00010759"/>
    </source>
</evidence>
<dbReference type="PIRSF" id="PIRSF004749">
    <property type="entry name" value="Pep_def"/>
    <property type="match status" value="1"/>
</dbReference>
<dbReference type="CDD" id="cd00487">
    <property type="entry name" value="Pep_deformylase"/>
    <property type="match status" value="1"/>
</dbReference>
<organism evidence="3 4">
    <name type="scientific">Candidatus Veblenbacteria bacterium RIFOXYC1_FULL_42_9</name>
    <dbReference type="NCBI Taxonomy" id="1802427"/>
    <lineage>
        <taxon>Bacteria</taxon>
        <taxon>Candidatus Vebleniibacteriota</taxon>
    </lineage>
</organism>
<keyword evidence="2" id="KW-0378">Hydrolase</keyword>
<dbReference type="PANTHER" id="PTHR10458">
    <property type="entry name" value="PEPTIDE DEFORMYLASE"/>
    <property type="match status" value="1"/>
</dbReference>
<reference evidence="3 4" key="1">
    <citation type="journal article" date="2016" name="Nat. Commun.">
        <title>Thousands of microbial genomes shed light on interconnected biogeochemical processes in an aquifer system.</title>
        <authorList>
            <person name="Anantharaman K."/>
            <person name="Brown C.T."/>
            <person name="Hug L.A."/>
            <person name="Sharon I."/>
            <person name="Castelle C.J."/>
            <person name="Probst A.J."/>
            <person name="Thomas B.C."/>
            <person name="Singh A."/>
            <person name="Wilkins M.J."/>
            <person name="Karaoz U."/>
            <person name="Brodie E.L."/>
            <person name="Williams K.H."/>
            <person name="Hubbard S.S."/>
            <person name="Banfield J.F."/>
        </authorList>
    </citation>
    <scope>NUCLEOTIDE SEQUENCE [LARGE SCALE GENOMIC DNA]</scope>
</reference>
<feature type="binding site" evidence="2">
    <location>
        <position position="134"/>
    </location>
    <ligand>
        <name>Fe cation</name>
        <dbReference type="ChEBI" id="CHEBI:24875"/>
    </ligand>
</feature>
<dbReference type="PRINTS" id="PR01576">
    <property type="entry name" value="PDEFORMYLASE"/>
</dbReference>
<evidence type="ECO:0000256" key="2">
    <source>
        <dbReference type="HAMAP-Rule" id="MF_00163"/>
    </source>
</evidence>
<evidence type="ECO:0000313" key="3">
    <source>
        <dbReference type="EMBL" id="OHA54989.1"/>
    </source>
</evidence>
<comment type="similarity">
    <text evidence="1 2">Belongs to the polypeptide deformylase family.</text>
</comment>
<evidence type="ECO:0000313" key="4">
    <source>
        <dbReference type="Proteomes" id="UP000178199"/>
    </source>
</evidence>
<comment type="function">
    <text evidence="2">Removes the formyl group from the N-terminal Met of newly synthesized proteins. Requires at least a dipeptide for an efficient rate of reaction. N-terminal L-methionine is a prerequisite for activity but the enzyme has broad specificity at other positions.</text>
</comment>
<dbReference type="NCBIfam" id="TIGR00079">
    <property type="entry name" value="pept_deformyl"/>
    <property type="match status" value="1"/>
</dbReference>
<comment type="cofactor">
    <cofactor evidence="2">
        <name>Fe(2+)</name>
        <dbReference type="ChEBI" id="CHEBI:29033"/>
    </cofactor>
    <text evidence="2">Binds 1 Fe(2+) ion.</text>
</comment>
<feature type="active site" evidence="2">
    <location>
        <position position="131"/>
    </location>
</feature>
<dbReference type="SUPFAM" id="SSF56420">
    <property type="entry name" value="Peptide deformylase"/>
    <property type="match status" value="1"/>
</dbReference>
<dbReference type="HAMAP" id="MF_00163">
    <property type="entry name" value="Pep_deformylase"/>
    <property type="match status" value="1"/>
</dbReference>
<dbReference type="GO" id="GO:0046872">
    <property type="term" value="F:metal ion binding"/>
    <property type="evidence" value="ECO:0007669"/>
    <property type="project" value="UniProtKB-KW"/>
</dbReference>
<keyword evidence="2" id="KW-0648">Protein biosynthesis</keyword>
<comment type="catalytic activity">
    <reaction evidence="2">
        <text>N-terminal N-formyl-L-methionyl-[peptide] + H2O = N-terminal L-methionyl-[peptide] + formate</text>
        <dbReference type="Rhea" id="RHEA:24420"/>
        <dbReference type="Rhea" id="RHEA-COMP:10639"/>
        <dbReference type="Rhea" id="RHEA-COMP:10640"/>
        <dbReference type="ChEBI" id="CHEBI:15377"/>
        <dbReference type="ChEBI" id="CHEBI:15740"/>
        <dbReference type="ChEBI" id="CHEBI:49298"/>
        <dbReference type="ChEBI" id="CHEBI:64731"/>
        <dbReference type="EC" id="3.5.1.88"/>
    </reaction>
</comment>
<dbReference type="NCBIfam" id="NF001159">
    <property type="entry name" value="PRK00150.1-3"/>
    <property type="match status" value="1"/>
</dbReference>
<proteinExistence type="inferred from homology"/>
<protein>
    <recommendedName>
        <fullName evidence="2">Peptide deformylase</fullName>
        <shortName evidence="2">PDF</shortName>
        <ecNumber evidence="2">3.5.1.88</ecNumber>
    </recommendedName>
    <alternativeName>
        <fullName evidence="2">Polypeptide deformylase</fullName>
    </alternativeName>
</protein>
<keyword evidence="2" id="KW-0479">Metal-binding</keyword>
<dbReference type="GO" id="GO:0006412">
    <property type="term" value="P:translation"/>
    <property type="evidence" value="ECO:0007669"/>
    <property type="project" value="UniProtKB-UniRule"/>
</dbReference>
<dbReference type="InterPro" id="IPR023635">
    <property type="entry name" value="Peptide_deformylase"/>
</dbReference>
<dbReference type="EC" id="3.5.1.88" evidence="2"/>
<gene>
    <name evidence="2" type="primary">def</name>
    <name evidence="3" type="ORF">A2429_01380</name>
</gene>